<sequence length="125" mass="13875">FLWFSQNDLNIESAEFQMTSHVFGAVSSPFCASFALRQTVSVFKKRYDHEIKPSVLKNFCVDDCFLSLPSVTGAKRFVQGITKQPSKGCFHPHKCASSVLDVLQVIPLSGRTEGIVEMSPKTTNT</sequence>
<evidence type="ECO:0000313" key="2">
    <source>
        <dbReference type="Proteomes" id="UP000008909"/>
    </source>
</evidence>
<gene>
    <name evidence="1" type="ORF">CLF_113282</name>
</gene>
<dbReference type="PANTHER" id="PTHR47331">
    <property type="entry name" value="PHD-TYPE DOMAIN-CONTAINING PROTEIN"/>
    <property type="match status" value="1"/>
</dbReference>
<dbReference type="AlphaFoldDB" id="G7YY31"/>
<reference key="2">
    <citation type="submission" date="2011-10" db="EMBL/GenBank/DDBJ databases">
        <title>The genome and transcriptome sequence of Clonorchis sinensis provide insights into the carcinogenic liver fluke.</title>
        <authorList>
            <person name="Wang X."/>
            <person name="Huang Y."/>
            <person name="Chen W."/>
            <person name="Liu H."/>
            <person name="Guo L."/>
            <person name="Chen Y."/>
            <person name="Luo F."/>
            <person name="Zhou W."/>
            <person name="Sun J."/>
            <person name="Mao Q."/>
            <person name="Liang P."/>
            <person name="Zhou C."/>
            <person name="Tian Y."/>
            <person name="Men J."/>
            <person name="Lv X."/>
            <person name="Huang L."/>
            <person name="Zhou J."/>
            <person name="Hu Y."/>
            <person name="Li R."/>
            <person name="Zhang F."/>
            <person name="Lei H."/>
            <person name="Li X."/>
            <person name="Hu X."/>
            <person name="Liang C."/>
            <person name="Xu J."/>
            <person name="Wu Z."/>
            <person name="Yu X."/>
        </authorList>
    </citation>
    <scope>NUCLEOTIDE SEQUENCE</scope>
    <source>
        <strain>Henan</strain>
    </source>
</reference>
<feature type="non-terminal residue" evidence="1">
    <location>
        <position position="125"/>
    </location>
</feature>
<protein>
    <submittedName>
        <fullName evidence="1">Uncharacterized protein</fullName>
    </submittedName>
</protein>
<organism evidence="1 2">
    <name type="scientific">Clonorchis sinensis</name>
    <name type="common">Chinese liver fluke</name>
    <dbReference type="NCBI Taxonomy" id="79923"/>
    <lineage>
        <taxon>Eukaryota</taxon>
        <taxon>Metazoa</taxon>
        <taxon>Spiralia</taxon>
        <taxon>Lophotrochozoa</taxon>
        <taxon>Platyhelminthes</taxon>
        <taxon>Trematoda</taxon>
        <taxon>Digenea</taxon>
        <taxon>Opisthorchiida</taxon>
        <taxon>Opisthorchiata</taxon>
        <taxon>Opisthorchiidae</taxon>
        <taxon>Clonorchis</taxon>
    </lineage>
</organism>
<name>G7YY31_CLOSI</name>
<proteinExistence type="predicted"/>
<dbReference type="EMBL" id="DF145120">
    <property type="protein sequence ID" value="GAA57860.1"/>
    <property type="molecule type" value="Genomic_DNA"/>
</dbReference>
<accession>G7YY31</accession>
<dbReference type="Proteomes" id="UP000008909">
    <property type="component" value="Unassembled WGS sequence"/>
</dbReference>
<evidence type="ECO:0000313" key="1">
    <source>
        <dbReference type="EMBL" id="GAA57860.1"/>
    </source>
</evidence>
<reference evidence="1" key="1">
    <citation type="journal article" date="2011" name="Genome Biol.">
        <title>The draft genome of the carcinogenic human liver fluke Clonorchis sinensis.</title>
        <authorList>
            <person name="Wang X."/>
            <person name="Chen W."/>
            <person name="Huang Y."/>
            <person name="Sun J."/>
            <person name="Men J."/>
            <person name="Liu H."/>
            <person name="Luo F."/>
            <person name="Guo L."/>
            <person name="Lv X."/>
            <person name="Deng C."/>
            <person name="Zhou C."/>
            <person name="Fan Y."/>
            <person name="Li X."/>
            <person name="Huang L."/>
            <person name="Hu Y."/>
            <person name="Liang C."/>
            <person name="Hu X."/>
            <person name="Xu J."/>
            <person name="Yu X."/>
        </authorList>
    </citation>
    <scope>NUCLEOTIDE SEQUENCE [LARGE SCALE GENOMIC DNA]</scope>
    <source>
        <strain evidence="1">Henan</strain>
    </source>
</reference>
<keyword evidence="2" id="KW-1185">Reference proteome</keyword>
<feature type="non-terminal residue" evidence="1">
    <location>
        <position position="1"/>
    </location>
</feature>